<organism evidence="18 19">
    <name type="scientific">Dictyostelium purpureum</name>
    <name type="common">Slime mold</name>
    <dbReference type="NCBI Taxonomy" id="5786"/>
    <lineage>
        <taxon>Eukaryota</taxon>
        <taxon>Amoebozoa</taxon>
        <taxon>Evosea</taxon>
        <taxon>Eumycetozoa</taxon>
        <taxon>Dictyostelia</taxon>
        <taxon>Dictyosteliales</taxon>
        <taxon>Dictyosteliaceae</taxon>
        <taxon>Dictyostelium</taxon>
    </lineage>
</organism>
<feature type="compositionally biased region" description="Low complexity" evidence="14">
    <location>
        <begin position="860"/>
        <end position="889"/>
    </location>
</feature>
<dbReference type="GO" id="GO:0046856">
    <property type="term" value="P:phosphatidylinositol dephosphorylation"/>
    <property type="evidence" value="ECO:0000318"/>
    <property type="project" value="GO_Central"/>
</dbReference>
<dbReference type="GO" id="GO:0004674">
    <property type="term" value="F:protein serine/threonine kinase activity"/>
    <property type="evidence" value="ECO:0007669"/>
    <property type="project" value="UniProtKB-KW"/>
</dbReference>
<dbReference type="PROSITE" id="PS51339">
    <property type="entry name" value="PPASE_MYOTUBULARIN"/>
    <property type="match status" value="1"/>
</dbReference>
<dbReference type="InterPro" id="IPR010569">
    <property type="entry name" value="Myotubularin-like_Pase_dom"/>
</dbReference>
<feature type="region of interest" description="Disordered" evidence="14">
    <location>
        <begin position="2940"/>
        <end position="3002"/>
    </location>
</feature>
<evidence type="ECO:0000259" key="17">
    <source>
        <dbReference type="PROSITE" id="PS51424"/>
    </source>
</evidence>
<sequence length="3023" mass="339756">MEILNLSVEFHVPDGGTLKKIVRVDNSTKVGDMARLLLDKFGRSEFDPSQFQLIVPTKSSNIQYTALSDLNKSLSSYNIKNNDDLILKKRQKKSNPTSAKLASKKKPESIFKTLFSMSTLEMKLGDNDKVTPEITEVENQIDDLTILFKSFEYLNNYFNQHKEINDILIIFQYSGSEQEISELVKSTLSNQTSSSYDSVDITQYQKNPKILGSFILSLLQVIFSQNSSYSLYTTYLKSTTSAVTTSTDTRSTYFYEIPIKNRIILKHIMLFKSIEALSNIIGPFILGNVLLDPPPQTNSPALLGVNNLQQTNIITASGSNLENSNNSLTNSIGGDESPDFTLNMMSGSVGGVKRENSGSSLLNIGSIGGTLNHLRNQSNDNNNGSNNNTNNSNNNNNKDSNRILSQTESLLCKKVASDLIQNIPLYLLFSHFKISQLDGEKVLFSSENIYCIDKCNFPPNKAYLGEIWVTNFRIIFVNSKDNQTCQIPSSTSSNSISSLASTQNISILSLMSQLNNSHHNQSFNSSSNSVNNTSLNNINNVNNNNNNNNNNINNSSGNINTNGSSNNSSTPSSSTSNTPIPTSPIQTSGSFSSSNNLLANVNNSSSNNLLGLTNNNSMNSSINSSMNNFNNNSYYSGGNKLSTLDNTEIPLSMIYKWKSIKTGQLYDSFKIYCKDFRCKIIGFPSSSPYLSRFRDLLTKCSIPTLDTIFAYGSKENSFSNTECFPDTELLKEYNRIGVSWDHWRTTTISKVCESYPTLSVVPKSISDNVVVTSAYYRSFGFPVLAWSHPTQKSSITRAISPDDQNKNSSNYLLSPNSPNRNSFGTSGGNNGSTSNLSNNNNNGLNSDKSGNNMNVNQIGQHSLSQPILQSQQSSIDIKNNSYSSSNSLSSNVNSSGGIVHSGSNNNVSLVSPVASPRFHQTISSSSIPQVCQEDIDFLKAILDIKSSNMLNVFDTGKNGSYSSTMIGCQIEFLNLLAPSKVKERFNKLLHLHLYHPDSEWSETIRFSWLDSLKPILSAAINIAMHVDQGRSVLIQNSGGPDLDLLLSSLSQLLLDPFYRTLDGFRVLLEKEWLSYGYPFSKRCHLKGNDDSFSPIFMQFVFIVWQIWKEFPSSFQFNEYYLLILLDNVYNSRFGTFLCNNIKERLENNVYTQTKSFWSFQSQNQERFTNSFYKLKNSRDPLPPVQHLKCQRVFQDTMWNEYFYRYCYKSSLAIEQFEDRIKSALLDVEMTVNNAISAPASILLPGLESLDLSGLRLYYLPSTYDSTLYHLTGLKQLNLSKNNLNSITCSLSSLVNLERLSLEENHITNFPIETIQLLSQKLFSLKELNLSSNQLIDLPNEFSLFKKLQKLSLKNNRFSTIPEVINHLENLEELDLSELDLSTNQVDNGIPTKLTNLKILLLNQTHITELPKEIGDLRSLERLELDFNTLTNLPHSFRNLLKLEDLSLGFNTFVEVPREICFLVNLKRLIFEGNQLQFLPNEISQLTKLQILNLRQNKLDTLPASIGQLINLTSLNLHNNQLVALRPTMGLLVNLNELKLDGNRLKTPPPEIVIQGLKSILLYLKDLIKGQEQCYKMKLMIVGQENVGKTTLLKTLKDKKKKAAGGPNISTDGIAIDNWVFSSIFEEIDDNNRMVKKKQDITLSIWDFAGQEIYYTTHQFFLSERSVYIVAWNCALAEEESRVEFWLQSITTRAKDAPIIIVGTHLDDVNRTTAKMQKRRMKEKYMNRFHNIKAIKLVSCTSGKGITSLREKLEALVQSQSNMGESLPRSYMLLENLVKEETKKRIIPTIPWNEFIQMGTICTITDEAELLRATMFLHQLGSLVYFPKEPGLKQFVILDPQWITTMLSSIITTKHSYAKDGILMHKSLKQIWRPPQYPNNLHPHLISLLEKFEISYNLSHDNNSFETGMSLIPSLLLNDRPAIFPSLWGPFNSNIQQFGRVYQFEFVPNGFFSRLMVRILNFARVKAKCYWKNGMILQYDEETIFLEMNNAKKTLSFTVRGGVNSTTLSRDVIETIQSLLDDSFQLATFVYVPCFHCIFLSLPQTYYFPLEVCENAAVKGTGYLKCLTYDANVRTDLLVPDLVMSNFTGAKIPFDQLKIEEMIGEGGAALVYRAKWQDQTVAVKKLKTIENLDSPIEINDISLSKAFNEFRRECWVMSELEHPNIVQLKGLCLDPLCIVTEYLPCGNLYSFLHKPEFEASWLFRLKVALDVSSGMAFLHCSTPPIIHRDLKSPNILLASIDENSPTLAKVVDFGLSGLQHTITNRGVENPLWLAPEILNKTKEASTQTDVYAFGVILWELVTRKDYFGEIGFMTLIEEKVIAGERPEIPSDCPELYAKLIRDCWQNDASLRPKFTEIEDRLIKIAESMFPDLHFSSIYQIHSDPTSPQFQHNQQHQLKSLNLSSLDQNPIDNEILSPSSSNFSMLNTPKDNQSDISGPISASHKRQLSSDSTGSYRNNRSTHDTISHSTSIASDLIDIDNTLTAPITPRNRSKTNEDAIISSIKLTDSPASLEGNGNKPQSARYHHHNHQHNHYPIQHSQSQQSIDMASLIDALPSLNNNSGSSSGVNSPNQTSSSTPAGKKVMYMSNNRRGSISIQPFHNEFNRELLPNQGTIQCLIKISNSSVWAGTGNGFISTWKIEGPEKYIQRIFEANKDKKRIHCLYPYMNTVWCGSADDTITVWDSDTLQKIKTYPVQGPTCITRVGNTMWVGTTVNTIHIYDLKKKTKYKGKISLDGPIECLLRRDQEVWVAVFGNIARVDINSFRVVQMIKAHDKAIHAMIEVDGQVWTSSSDASIKIWNSSCQLVQSIPNAHSSRIFTLELVGDFVWSGSWDTTIKIWSSKDYHMVSENSGKHKDAISSFVYISNDQLSTSQQPNQQQQQSPQQPNIPRQVWSGSWDSSICVWTLPNDYISAGGRNNTLYSSDNSVNNSISIHSSNGSVINSPNFPPSLPHNPSSSSISSTTSTNSTTTTTTNNNNLSTIHETSPPLSSTPPHGSATIGPATRSQLARRTVSFVFDKFNKNKNN</sequence>
<dbReference type="KEGG" id="dpp:DICPUDRAFT_159478"/>
<dbReference type="InterPro" id="IPR008271">
    <property type="entry name" value="Ser/Thr_kinase_AS"/>
</dbReference>
<dbReference type="PROSITE" id="PS50011">
    <property type="entry name" value="PROTEIN_KINASE_DOM"/>
    <property type="match status" value="1"/>
</dbReference>
<evidence type="ECO:0000256" key="11">
    <source>
        <dbReference type="ARBA" id="ARBA00047899"/>
    </source>
</evidence>
<feature type="compositionally biased region" description="Low complexity" evidence="14">
    <location>
        <begin position="2950"/>
        <end position="2978"/>
    </location>
</feature>
<dbReference type="PROSITE" id="PS00108">
    <property type="entry name" value="PROTEIN_KINASE_ST"/>
    <property type="match status" value="1"/>
</dbReference>
<dbReference type="Pfam" id="PF08477">
    <property type="entry name" value="Roc"/>
    <property type="match status" value="1"/>
</dbReference>
<feature type="region of interest" description="Disordered" evidence="14">
    <location>
        <begin position="373"/>
        <end position="400"/>
    </location>
</feature>
<feature type="repeat" description="WD" evidence="13">
    <location>
        <begin position="2808"/>
        <end position="2847"/>
    </location>
</feature>
<feature type="region of interest" description="Disordered" evidence="14">
    <location>
        <begin position="2555"/>
        <end position="2580"/>
    </location>
</feature>
<dbReference type="NCBIfam" id="TIGR00231">
    <property type="entry name" value="small_GTP"/>
    <property type="match status" value="1"/>
</dbReference>
<feature type="compositionally biased region" description="Polar residues" evidence="14">
    <location>
        <begin position="2447"/>
        <end position="2457"/>
    </location>
</feature>
<dbReference type="OrthoDB" id="10252328at2759"/>
<dbReference type="InterPro" id="IPR036388">
    <property type="entry name" value="WH-like_DNA-bd_sf"/>
</dbReference>
<evidence type="ECO:0000313" key="18">
    <source>
        <dbReference type="EMBL" id="EGC28999.1"/>
    </source>
</evidence>
<dbReference type="Proteomes" id="UP000001064">
    <property type="component" value="Unassembled WGS sequence"/>
</dbReference>
<dbReference type="Gene3D" id="1.10.510.10">
    <property type="entry name" value="Transferase(Phosphotransferase) domain 1"/>
    <property type="match status" value="1"/>
</dbReference>
<feature type="compositionally biased region" description="Low complexity" evidence="14">
    <location>
        <begin position="2870"/>
        <end position="2885"/>
    </location>
</feature>
<dbReference type="SUPFAM" id="SSF52540">
    <property type="entry name" value="P-loop containing nucleoside triphosphate hydrolases"/>
    <property type="match status" value="1"/>
</dbReference>
<dbReference type="PROSITE" id="PS51419">
    <property type="entry name" value="RAB"/>
    <property type="match status" value="1"/>
</dbReference>
<dbReference type="PROSITE" id="PS51424">
    <property type="entry name" value="ROC"/>
    <property type="match status" value="1"/>
</dbReference>
<keyword evidence="8" id="KW-0418">Kinase</keyword>
<name>F1A482_DICPU</name>
<dbReference type="InterPro" id="IPR030564">
    <property type="entry name" value="Myotubularin"/>
</dbReference>
<dbReference type="PROSITE" id="PS50082">
    <property type="entry name" value="WD_REPEATS_2"/>
    <property type="match status" value="1"/>
</dbReference>
<dbReference type="InterPro" id="IPR032675">
    <property type="entry name" value="LRR_dom_sf"/>
</dbReference>
<evidence type="ECO:0000256" key="14">
    <source>
        <dbReference type="SAM" id="MobiDB-lite"/>
    </source>
</evidence>
<dbReference type="Gene3D" id="1.10.10.2200">
    <property type="match status" value="1"/>
</dbReference>
<reference evidence="19" key="1">
    <citation type="journal article" date="2011" name="Genome Biol.">
        <title>Comparative genomics of the social amoebae Dictyostelium discoideum and Dictyostelium purpureum.</title>
        <authorList>
            <consortium name="US DOE Joint Genome Institute (JGI-PGF)"/>
            <person name="Sucgang R."/>
            <person name="Kuo A."/>
            <person name="Tian X."/>
            <person name="Salerno W."/>
            <person name="Parikh A."/>
            <person name="Feasley C.L."/>
            <person name="Dalin E."/>
            <person name="Tu H."/>
            <person name="Huang E."/>
            <person name="Barry K."/>
            <person name="Lindquist E."/>
            <person name="Shapiro H."/>
            <person name="Bruce D."/>
            <person name="Schmutz J."/>
            <person name="Salamov A."/>
            <person name="Fey P."/>
            <person name="Gaudet P."/>
            <person name="Anjard C."/>
            <person name="Babu M.M."/>
            <person name="Basu S."/>
            <person name="Bushmanova Y."/>
            <person name="van der Wel H."/>
            <person name="Katoh-Kurasawa M."/>
            <person name="Dinh C."/>
            <person name="Coutinho P.M."/>
            <person name="Saito T."/>
            <person name="Elias M."/>
            <person name="Schaap P."/>
            <person name="Kay R.R."/>
            <person name="Henrissat B."/>
            <person name="Eichinger L."/>
            <person name="Rivero F."/>
            <person name="Putnam N.H."/>
            <person name="West C.M."/>
            <person name="Loomis W.F."/>
            <person name="Chisholm R.L."/>
            <person name="Shaulsky G."/>
            <person name="Strassmann J.E."/>
            <person name="Queller D.C."/>
            <person name="Kuspa A."/>
            <person name="Grigoriev I.V."/>
        </authorList>
    </citation>
    <scope>NUCLEOTIDE SEQUENCE [LARGE SCALE GENOMIC DNA]</scope>
    <source>
        <strain evidence="19">QSDP1</strain>
    </source>
</reference>
<dbReference type="Gene3D" id="3.30.310.200">
    <property type="match status" value="1"/>
</dbReference>
<dbReference type="PROSITE" id="PS51450">
    <property type="entry name" value="LRR"/>
    <property type="match status" value="5"/>
</dbReference>
<feature type="compositionally biased region" description="Low complexity" evidence="14">
    <location>
        <begin position="376"/>
        <end position="398"/>
    </location>
</feature>
<dbReference type="PRINTS" id="PR00449">
    <property type="entry name" value="RASTRNSFRMNG"/>
</dbReference>
<comment type="catalytic activity">
    <reaction evidence="11">
        <text>L-threonyl-[protein] + ATP = O-phospho-L-threonyl-[protein] + ADP + H(+)</text>
        <dbReference type="Rhea" id="RHEA:46608"/>
        <dbReference type="Rhea" id="RHEA-COMP:11060"/>
        <dbReference type="Rhea" id="RHEA-COMP:11605"/>
        <dbReference type="ChEBI" id="CHEBI:15378"/>
        <dbReference type="ChEBI" id="CHEBI:30013"/>
        <dbReference type="ChEBI" id="CHEBI:30616"/>
        <dbReference type="ChEBI" id="CHEBI:61977"/>
        <dbReference type="ChEBI" id="CHEBI:456216"/>
        <dbReference type="EC" id="2.7.11.1"/>
    </reaction>
</comment>
<evidence type="ECO:0000256" key="9">
    <source>
        <dbReference type="ARBA" id="ARBA00022840"/>
    </source>
</evidence>
<feature type="compositionally biased region" description="Low complexity" evidence="14">
    <location>
        <begin position="2555"/>
        <end position="2570"/>
    </location>
</feature>
<dbReference type="GO" id="GO:0000281">
    <property type="term" value="P:mitotic cytokinesis"/>
    <property type="evidence" value="ECO:0007669"/>
    <property type="project" value="EnsemblProtists"/>
</dbReference>
<evidence type="ECO:0000256" key="6">
    <source>
        <dbReference type="ARBA" id="ARBA00022737"/>
    </source>
</evidence>
<dbReference type="InterPro" id="IPR029021">
    <property type="entry name" value="Prot-tyrosine_phosphatase-like"/>
</dbReference>
<dbReference type="GO" id="GO:0016020">
    <property type="term" value="C:membrane"/>
    <property type="evidence" value="ECO:0000318"/>
    <property type="project" value="GO_Central"/>
</dbReference>
<dbReference type="InterPro" id="IPR015943">
    <property type="entry name" value="WD40/YVTN_repeat-like_dom_sf"/>
</dbReference>
<feature type="region of interest" description="Disordered" evidence="14">
    <location>
        <begin position="2507"/>
        <end position="2543"/>
    </location>
</feature>
<protein>
    <recommendedName>
        <fullName evidence="2">non-specific serine/threonine protein kinase</fullName>
        <ecNumber evidence="2">2.7.11.1</ecNumber>
    </recommendedName>
</protein>
<evidence type="ECO:0000313" key="19">
    <source>
        <dbReference type="Proteomes" id="UP000001064"/>
    </source>
</evidence>
<keyword evidence="6" id="KW-0677">Repeat</keyword>
<dbReference type="InterPro" id="IPR000719">
    <property type="entry name" value="Prot_kinase_dom"/>
</dbReference>
<keyword evidence="7" id="KW-0547">Nucleotide-binding</keyword>
<evidence type="ECO:0000256" key="5">
    <source>
        <dbReference type="ARBA" id="ARBA00022679"/>
    </source>
</evidence>
<evidence type="ECO:0000256" key="4">
    <source>
        <dbReference type="ARBA" id="ARBA00022614"/>
    </source>
</evidence>
<dbReference type="FunFam" id="3.30.200.20:FF:000034">
    <property type="entry name" value="Kinase suppressor of Ras 1"/>
    <property type="match status" value="1"/>
</dbReference>
<dbReference type="InterPro" id="IPR001245">
    <property type="entry name" value="Ser-Thr/Tyr_kinase_cat_dom"/>
</dbReference>
<evidence type="ECO:0000256" key="10">
    <source>
        <dbReference type="ARBA" id="ARBA00023134"/>
    </source>
</evidence>
<dbReference type="SUPFAM" id="SSF52799">
    <property type="entry name" value="(Phosphotyrosine protein) phosphatases II"/>
    <property type="match status" value="1"/>
</dbReference>
<feature type="compositionally biased region" description="Polar residues" evidence="14">
    <location>
        <begin position="2407"/>
        <end position="2434"/>
    </location>
</feature>
<comment type="similarity">
    <text evidence="1">Belongs to the protein kinase superfamily. TKL Ser/Thr protein kinase family. ROCO subfamily.</text>
</comment>
<evidence type="ECO:0000259" key="16">
    <source>
        <dbReference type="PROSITE" id="PS51339"/>
    </source>
</evidence>
<dbReference type="SUPFAM" id="SSF52058">
    <property type="entry name" value="L domain-like"/>
    <property type="match status" value="1"/>
</dbReference>
<evidence type="ECO:0000256" key="2">
    <source>
        <dbReference type="ARBA" id="ARBA00012513"/>
    </source>
</evidence>
<feature type="domain" description="Myotubularin phosphatase" evidence="16">
    <location>
        <begin position="723"/>
        <end position="1202"/>
    </location>
</feature>
<evidence type="ECO:0000256" key="8">
    <source>
        <dbReference type="ARBA" id="ARBA00022777"/>
    </source>
</evidence>
<dbReference type="Pfam" id="PF16095">
    <property type="entry name" value="COR-A"/>
    <property type="match status" value="1"/>
</dbReference>
<dbReference type="InterPro" id="IPR057263">
    <property type="entry name" value="COR-B"/>
</dbReference>
<dbReference type="Gene3D" id="3.40.50.300">
    <property type="entry name" value="P-loop containing nucleotide triphosphate hydrolases"/>
    <property type="match status" value="1"/>
</dbReference>
<dbReference type="CDD" id="cd13999">
    <property type="entry name" value="STKc_MAP3K-like"/>
    <property type="match status" value="1"/>
</dbReference>
<dbReference type="Gene3D" id="3.80.10.10">
    <property type="entry name" value="Ribonuclease Inhibitor"/>
    <property type="match status" value="3"/>
</dbReference>
<gene>
    <name evidence="18" type="primary">pats1</name>
    <name evidence="18" type="ORF">DICPUDRAFT_159478</name>
</gene>
<dbReference type="SMART" id="SM00369">
    <property type="entry name" value="LRR_TYP"/>
    <property type="match status" value="12"/>
</dbReference>
<feature type="region of interest" description="Disordered" evidence="14">
    <location>
        <begin position="795"/>
        <end position="889"/>
    </location>
</feature>
<evidence type="ECO:0000256" key="1">
    <source>
        <dbReference type="ARBA" id="ARBA00008171"/>
    </source>
</evidence>
<keyword evidence="19" id="KW-1185">Reference proteome</keyword>
<dbReference type="EMBL" id="GL871503">
    <property type="protein sequence ID" value="EGC28999.1"/>
    <property type="molecule type" value="Genomic_DNA"/>
</dbReference>
<feature type="compositionally biased region" description="Polar residues" evidence="14">
    <location>
        <begin position="2979"/>
        <end position="2991"/>
    </location>
</feature>
<dbReference type="InterPro" id="IPR001611">
    <property type="entry name" value="Leu-rich_rpt"/>
</dbReference>
<comment type="catalytic activity">
    <reaction evidence="12">
        <text>L-seryl-[protein] + ATP = O-phospho-L-seryl-[protein] + ADP + H(+)</text>
        <dbReference type="Rhea" id="RHEA:17989"/>
        <dbReference type="Rhea" id="RHEA-COMP:9863"/>
        <dbReference type="Rhea" id="RHEA-COMP:11604"/>
        <dbReference type="ChEBI" id="CHEBI:15378"/>
        <dbReference type="ChEBI" id="CHEBI:29999"/>
        <dbReference type="ChEBI" id="CHEBI:30616"/>
        <dbReference type="ChEBI" id="CHEBI:83421"/>
        <dbReference type="ChEBI" id="CHEBI:456216"/>
        <dbReference type="EC" id="2.7.11.1"/>
    </reaction>
</comment>
<feature type="region of interest" description="Disordered" evidence="14">
    <location>
        <begin position="2867"/>
        <end position="2890"/>
    </location>
</feature>
<dbReference type="GO" id="GO:0005525">
    <property type="term" value="F:GTP binding"/>
    <property type="evidence" value="ECO:0007669"/>
    <property type="project" value="UniProtKB-KW"/>
</dbReference>
<dbReference type="Pfam" id="PF06602">
    <property type="entry name" value="Myotub-related"/>
    <property type="match status" value="1"/>
</dbReference>
<dbReference type="InterPro" id="IPR005225">
    <property type="entry name" value="Small_GTP-bd"/>
</dbReference>
<dbReference type="InterPro" id="IPR011009">
    <property type="entry name" value="Kinase-like_dom_sf"/>
</dbReference>
<feature type="compositionally biased region" description="Basic residues" evidence="14">
    <location>
        <begin position="2522"/>
        <end position="2531"/>
    </location>
</feature>
<dbReference type="SUPFAM" id="SSF56112">
    <property type="entry name" value="Protein kinase-like (PK-like)"/>
    <property type="match status" value="1"/>
</dbReference>
<accession>F1A482</accession>
<dbReference type="InterPro" id="IPR011047">
    <property type="entry name" value="Quinoprotein_ADH-like_sf"/>
</dbReference>
<dbReference type="VEuPathDB" id="AmoebaDB:DICPUDRAFT_159478"/>
<feature type="domain" description="Protein kinase" evidence="15">
    <location>
        <begin position="2096"/>
        <end position="2368"/>
    </location>
</feature>
<keyword evidence="4" id="KW-0433">Leucine-rich repeat</keyword>
<dbReference type="GO" id="GO:0005829">
    <property type="term" value="C:cytosol"/>
    <property type="evidence" value="ECO:0007669"/>
    <property type="project" value="UniProtKB-ARBA"/>
</dbReference>
<keyword evidence="9" id="KW-0067">ATP-binding</keyword>
<dbReference type="eggNOG" id="KOG0619">
    <property type="taxonomic scope" value="Eukaryota"/>
</dbReference>
<dbReference type="InterPro" id="IPR020859">
    <property type="entry name" value="ROC"/>
</dbReference>
<evidence type="ECO:0000256" key="7">
    <source>
        <dbReference type="ARBA" id="ARBA00022741"/>
    </source>
</evidence>
<dbReference type="FunCoup" id="F1A482">
    <property type="interactions" value="66"/>
</dbReference>
<evidence type="ECO:0000259" key="15">
    <source>
        <dbReference type="PROSITE" id="PS50011"/>
    </source>
</evidence>
<dbReference type="RefSeq" id="XP_003294476.1">
    <property type="nucleotide sequence ID" value="XM_003294428.1"/>
</dbReference>
<dbReference type="SUPFAM" id="SSF50998">
    <property type="entry name" value="Quinoprotein alcohol dehydrogenase-like"/>
    <property type="match status" value="1"/>
</dbReference>
<dbReference type="GeneID" id="10506780"/>
<evidence type="ECO:0000256" key="13">
    <source>
        <dbReference type="PROSITE-ProRule" id="PRU00221"/>
    </source>
</evidence>
<feature type="region of interest" description="Disordered" evidence="14">
    <location>
        <begin position="2407"/>
        <end position="2465"/>
    </location>
</feature>
<dbReference type="GO" id="GO:0005737">
    <property type="term" value="C:cytoplasm"/>
    <property type="evidence" value="ECO:0000318"/>
    <property type="project" value="GO_Central"/>
</dbReference>
<dbReference type="InterPro" id="IPR001680">
    <property type="entry name" value="WD40_rpt"/>
</dbReference>
<dbReference type="eggNOG" id="KOG4471">
    <property type="taxonomic scope" value="Eukaryota"/>
</dbReference>
<feature type="compositionally biased region" description="Low complexity" evidence="14">
    <location>
        <begin position="807"/>
        <end position="824"/>
    </location>
</feature>
<dbReference type="SMART" id="SM00220">
    <property type="entry name" value="S_TKc"/>
    <property type="match status" value="1"/>
</dbReference>
<keyword evidence="3" id="KW-0723">Serine/threonine-protein kinase</keyword>
<dbReference type="InterPro" id="IPR032171">
    <property type="entry name" value="COR-A"/>
</dbReference>
<evidence type="ECO:0000256" key="3">
    <source>
        <dbReference type="ARBA" id="ARBA00022527"/>
    </source>
</evidence>
<dbReference type="SMART" id="SM00320">
    <property type="entry name" value="WD40"/>
    <property type="match status" value="4"/>
</dbReference>
<dbReference type="InterPro" id="IPR003591">
    <property type="entry name" value="Leu-rich_rpt_typical-subtyp"/>
</dbReference>
<dbReference type="Gene3D" id="1.10.10.10">
    <property type="entry name" value="Winged helix-like DNA-binding domain superfamily/Winged helix DNA-binding domain"/>
    <property type="match status" value="1"/>
</dbReference>
<dbReference type="PRINTS" id="PR00109">
    <property type="entry name" value="TYRKINASE"/>
</dbReference>
<dbReference type="Pfam" id="PF25497">
    <property type="entry name" value="COR-B"/>
    <property type="match status" value="1"/>
</dbReference>
<dbReference type="GO" id="GO:0042641">
    <property type="term" value="C:actomyosin"/>
    <property type="evidence" value="ECO:0007669"/>
    <property type="project" value="EnsemblProtists"/>
</dbReference>
<dbReference type="Pfam" id="PF07714">
    <property type="entry name" value="PK_Tyr_Ser-Thr"/>
    <property type="match status" value="1"/>
</dbReference>
<dbReference type="Gene3D" id="3.30.70.1390">
    <property type="entry name" value="ROC domain from the Parkinson's disease-associated leucine-rich repeat kinase 2"/>
    <property type="match status" value="1"/>
</dbReference>
<proteinExistence type="inferred from homology"/>
<dbReference type="GO" id="GO:0005524">
    <property type="term" value="F:ATP binding"/>
    <property type="evidence" value="ECO:0007669"/>
    <property type="project" value="UniProtKB-KW"/>
</dbReference>
<dbReference type="PANTHER" id="PTHR10807">
    <property type="entry name" value="MYOTUBULARIN-RELATED"/>
    <property type="match status" value="1"/>
</dbReference>
<dbReference type="eggNOG" id="KOG0192">
    <property type="taxonomic scope" value="Eukaryota"/>
</dbReference>
<feature type="region of interest" description="Disordered" evidence="14">
    <location>
        <begin position="518"/>
        <end position="591"/>
    </location>
</feature>
<dbReference type="EC" id="2.7.11.1" evidence="2"/>
<feature type="compositionally biased region" description="Low complexity" evidence="14">
    <location>
        <begin position="831"/>
        <end position="852"/>
    </location>
</feature>
<dbReference type="STRING" id="5786.F1A482"/>
<feature type="domain" description="Roc" evidence="17">
    <location>
        <begin position="1569"/>
        <end position="1759"/>
    </location>
</feature>
<keyword evidence="10" id="KW-0342">GTP-binding</keyword>
<dbReference type="PANTHER" id="PTHR10807:SF113">
    <property type="entry name" value="SERINE_THREONINE-PROTEIN KINASE PATS1-RELATED"/>
    <property type="match status" value="1"/>
</dbReference>
<dbReference type="InParanoid" id="F1A482"/>
<dbReference type="InterPro" id="IPR027417">
    <property type="entry name" value="P-loop_NTPase"/>
</dbReference>
<keyword evidence="5" id="KW-0808">Transferase</keyword>
<dbReference type="GO" id="GO:0099139">
    <property type="term" value="P:cheating during chimeric sorocarp development"/>
    <property type="evidence" value="ECO:0007669"/>
    <property type="project" value="EnsemblProtists"/>
</dbReference>
<dbReference type="GO" id="GO:0004438">
    <property type="term" value="F:phosphatidylinositol-3-phosphate phosphatase activity"/>
    <property type="evidence" value="ECO:0000318"/>
    <property type="project" value="GO_Central"/>
</dbReference>
<evidence type="ECO:0000256" key="12">
    <source>
        <dbReference type="ARBA" id="ARBA00048679"/>
    </source>
</evidence>
<dbReference type="SMART" id="SM00364">
    <property type="entry name" value="LRR_BAC"/>
    <property type="match status" value="6"/>
</dbReference>
<keyword evidence="13" id="KW-0853">WD repeat</keyword>
<dbReference type="OMA" id="CKDFRCK"/>
<dbReference type="Gene3D" id="2.130.10.10">
    <property type="entry name" value="YVTN repeat-like/Quinoprotein amine dehydrogenase"/>
    <property type="match status" value="2"/>
</dbReference>